<dbReference type="InterPro" id="IPR009010">
    <property type="entry name" value="Asp_de-COase-like_dom_sf"/>
</dbReference>
<dbReference type="SUPFAM" id="SSF50692">
    <property type="entry name" value="ADC-like"/>
    <property type="match status" value="1"/>
</dbReference>
<evidence type="ECO:0000256" key="5">
    <source>
        <dbReference type="ARBA" id="ARBA00023004"/>
    </source>
</evidence>
<accession>A0A9D1D3F1</accession>
<keyword evidence="5" id="KW-0408">Iron</keyword>
<evidence type="ECO:0000256" key="2">
    <source>
        <dbReference type="ARBA" id="ARBA00022723"/>
    </source>
</evidence>
<dbReference type="Proteomes" id="UP000824261">
    <property type="component" value="Unassembled WGS sequence"/>
</dbReference>
<dbReference type="PROSITE" id="PS51669">
    <property type="entry name" value="4FE4S_MOW_BIS_MGD"/>
    <property type="match status" value="1"/>
</dbReference>
<name>A0A9D1D3F1_9ACTN</name>
<dbReference type="Gene3D" id="3.40.228.10">
    <property type="entry name" value="Dimethylsulfoxide Reductase, domain 2"/>
    <property type="match status" value="1"/>
</dbReference>
<dbReference type="GO" id="GO:0016491">
    <property type="term" value="F:oxidoreductase activity"/>
    <property type="evidence" value="ECO:0007669"/>
    <property type="project" value="UniProtKB-KW"/>
</dbReference>
<dbReference type="PANTHER" id="PTHR43742:SF6">
    <property type="entry name" value="OXIDOREDUCTASE YYAE-RELATED"/>
    <property type="match status" value="1"/>
</dbReference>
<dbReference type="PROSITE" id="PS51257">
    <property type="entry name" value="PROKAR_LIPOPROTEIN"/>
    <property type="match status" value="1"/>
</dbReference>
<dbReference type="GO" id="GO:0046872">
    <property type="term" value="F:metal ion binding"/>
    <property type="evidence" value="ECO:0007669"/>
    <property type="project" value="UniProtKB-KW"/>
</dbReference>
<evidence type="ECO:0000259" key="7">
    <source>
        <dbReference type="PROSITE" id="PS51669"/>
    </source>
</evidence>
<reference evidence="8" key="1">
    <citation type="submission" date="2020-10" db="EMBL/GenBank/DDBJ databases">
        <authorList>
            <person name="Gilroy R."/>
        </authorList>
    </citation>
    <scope>NUCLEOTIDE SEQUENCE</scope>
    <source>
        <strain evidence="8">ChiGjej1B1-2707</strain>
    </source>
</reference>
<dbReference type="PANTHER" id="PTHR43742">
    <property type="entry name" value="TRIMETHYLAMINE-N-OXIDE REDUCTASE"/>
    <property type="match status" value="1"/>
</dbReference>
<evidence type="ECO:0000256" key="3">
    <source>
        <dbReference type="ARBA" id="ARBA00022729"/>
    </source>
</evidence>
<dbReference type="EMBL" id="DVGB01000070">
    <property type="protein sequence ID" value="HIR01745.1"/>
    <property type="molecule type" value="Genomic_DNA"/>
</dbReference>
<dbReference type="InterPro" id="IPR006963">
    <property type="entry name" value="Mopterin_OxRdtase_4Fe-4S_dom"/>
</dbReference>
<evidence type="ECO:0000256" key="6">
    <source>
        <dbReference type="ARBA" id="ARBA00023014"/>
    </source>
</evidence>
<dbReference type="InterPro" id="IPR006311">
    <property type="entry name" value="TAT_signal"/>
</dbReference>
<evidence type="ECO:0000313" key="8">
    <source>
        <dbReference type="EMBL" id="HIR01745.1"/>
    </source>
</evidence>
<evidence type="ECO:0000313" key="9">
    <source>
        <dbReference type="Proteomes" id="UP000824261"/>
    </source>
</evidence>
<dbReference type="Gene3D" id="3.40.50.740">
    <property type="match status" value="1"/>
</dbReference>
<evidence type="ECO:0000256" key="4">
    <source>
        <dbReference type="ARBA" id="ARBA00023002"/>
    </source>
</evidence>
<dbReference type="Pfam" id="PF00384">
    <property type="entry name" value="Molybdopterin"/>
    <property type="match status" value="1"/>
</dbReference>
<reference evidence="8" key="2">
    <citation type="journal article" date="2021" name="PeerJ">
        <title>Extensive microbial diversity within the chicken gut microbiome revealed by metagenomics and culture.</title>
        <authorList>
            <person name="Gilroy R."/>
            <person name="Ravi A."/>
            <person name="Getino M."/>
            <person name="Pursley I."/>
            <person name="Horton D.L."/>
            <person name="Alikhan N.F."/>
            <person name="Baker D."/>
            <person name="Gharbi K."/>
            <person name="Hall N."/>
            <person name="Watson M."/>
            <person name="Adriaenssens E.M."/>
            <person name="Foster-Nyarko E."/>
            <person name="Jarju S."/>
            <person name="Secka A."/>
            <person name="Antonio M."/>
            <person name="Oren A."/>
            <person name="Chaudhuri R.R."/>
            <person name="La Ragione R."/>
            <person name="Hildebrand F."/>
            <person name="Pallen M.J."/>
        </authorList>
    </citation>
    <scope>NUCLEOTIDE SEQUENCE</scope>
    <source>
        <strain evidence="8">ChiGjej1B1-2707</strain>
    </source>
</reference>
<dbReference type="Pfam" id="PF01568">
    <property type="entry name" value="Molydop_binding"/>
    <property type="match status" value="1"/>
</dbReference>
<dbReference type="Gene3D" id="3.40.50.12440">
    <property type="match status" value="1"/>
</dbReference>
<dbReference type="SUPFAM" id="SSF53706">
    <property type="entry name" value="Formate dehydrogenase/DMSO reductase, domains 1-3"/>
    <property type="match status" value="1"/>
</dbReference>
<protein>
    <submittedName>
        <fullName evidence="8">Molybdopterin-dependent oxidoreductase</fullName>
    </submittedName>
</protein>
<dbReference type="SMART" id="SM00926">
    <property type="entry name" value="Molybdop_Fe4S4"/>
    <property type="match status" value="1"/>
</dbReference>
<organism evidence="8 9">
    <name type="scientific">Candidatus Aveggerthella stercoripullorum</name>
    <dbReference type="NCBI Taxonomy" id="2840688"/>
    <lineage>
        <taxon>Bacteria</taxon>
        <taxon>Bacillati</taxon>
        <taxon>Actinomycetota</taxon>
        <taxon>Coriobacteriia</taxon>
        <taxon>Eggerthellales</taxon>
        <taxon>Eggerthellaceae</taxon>
        <taxon>Eggerthellaceae incertae sedis</taxon>
        <taxon>Candidatus Aveggerthella</taxon>
    </lineage>
</organism>
<keyword evidence="6" id="KW-0411">Iron-sulfur</keyword>
<dbReference type="PROSITE" id="PS51318">
    <property type="entry name" value="TAT"/>
    <property type="match status" value="1"/>
</dbReference>
<dbReference type="InterPro" id="IPR006656">
    <property type="entry name" value="Mopterin_OxRdtase"/>
</dbReference>
<dbReference type="GO" id="GO:0051536">
    <property type="term" value="F:iron-sulfur cluster binding"/>
    <property type="evidence" value="ECO:0007669"/>
    <property type="project" value="UniProtKB-KW"/>
</dbReference>
<dbReference type="Pfam" id="PF04879">
    <property type="entry name" value="Molybdop_Fe4S4"/>
    <property type="match status" value="1"/>
</dbReference>
<keyword evidence="4" id="KW-0560">Oxidoreductase</keyword>
<evidence type="ECO:0000256" key="1">
    <source>
        <dbReference type="ARBA" id="ARBA00010312"/>
    </source>
</evidence>
<gene>
    <name evidence="8" type="ORF">IAA69_05720</name>
</gene>
<dbReference type="Gene3D" id="3.30.200.210">
    <property type="match status" value="1"/>
</dbReference>
<proteinExistence type="inferred from homology"/>
<keyword evidence="3" id="KW-0732">Signal</keyword>
<dbReference type="InterPro" id="IPR006657">
    <property type="entry name" value="MoPterin_dinucl-bd_dom"/>
</dbReference>
<sequence>MTKETGSKRGTFTRRSFIQGAATLTAAGMLAGCSATTTELVEGAPDPVKAGQEEIYRGGCRGFCTGGCSLNLHVRDGVLVRTSAAKLPDSTYDRICVKGLTEPYRVYAADRLQYPMRRTGERGAGEFERISWDDAIAEIAETWRLIIDEDGPQAIATFTDTGNNAFLGSGIMAMATGSMVARFKKAFGFSALDSANDRAATFAISRMLGADGICQSNEPVDYKNAKTILIWSALPAVAQVQTAHFFSEARDAGTRIIYIDPVFNQTSILVNEWVPLRPGSDGALAMGMLSAIMENGWQNTEFLKAHTNAPFFVKEDSSILRLSDLGQAEAGSDADDYVVMAADGTFGAASEIADPVLEAVDVDANGLRVTTAYSLLLERIAEYPVSRASELSGVPEEKIVEIAQAYACDTPAAIYSVFGTDHYYNGHWSFSCMLTLPIVTGNLGRSGSFIECYREAPTGYLNIRESTNVASPGAGPTVACSNLPRVLEEGTYNGKPFKLRSMYAHSANFLVNLTERQKVIEWLNTLELIVVADIRMTDTCKWADILLPVCHWFEYEDVYGRGAHHPYVLMNDKAIEPLYESKPDFEIFQLLATALGRGDDFNFTSESWFRMLFDTDDARERGISYESLKEKKAIRTISDEPHIAYKGGRFGTASGRAEFYIENPTASNPFRERWDLSKERLPYWEPPLEVWPDSEIRQKYPYQLMSEKPKFRTHTQWGNVEMFREYDAEPCVKIGVEDASSNGIETGDTVRLFNDRGYVVVKTQVMPNVPQGVLIIPKGWSADDYIDGNYSDLTTMEMNGFCANQPFFDVAVGLEKMQGE</sequence>
<comment type="similarity">
    <text evidence="1">Belongs to the prokaryotic molybdopterin-containing oxidoreductase family.</text>
</comment>
<dbReference type="InterPro" id="IPR050612">
    <property type="entry name" value="Prok_Mopterin_Oxidored"/>
</dbReference>
<dbReference type="AlphaFoldDB" id="A0A9D1D3F1"/>
<dbReference type="GO" id="GO:0043546">
    <property type="term" value="F:molybdopterin cofactor binding"/>
    <property type="evidence" value="ECO:0007669"/>
    <property type="project" value="InterPro"/>
</dbReference>
<feature type="domain" description="4Fe-4S Mo/W bis-MGD-type" evidence="7">
    <location>
        <begin position="53"/>
        <end position="110"/>
    </location>
</feature>
<comment type="caution">
    <text evidence="8">The sequence shown here is derived from an EMBL/GenBank/DDBJ whole genome shotgun (WGS) entry which is preliminary data.</text>
</comment>
<keyword evidence="2" id="KW-0479">Metal-binding</keyword>